<dbReference type="RefSeq" id="WP_087373399.1">
    <property type="nucleotide sequence ID" value="NZ_NFKK01000011.1"/>
</dbReference>
<gene>
    <name evidence="7" type="ORF">B5F17_09580</name>
</gene>
<sequence>MIVIDKLCYQSKLRYENAGEKFAFAVLTLLICVVSRSIAVAGIVLAVTGTLTVAKGGVPVLRYLKFLTIPLAFLFLSTAAILFHISRTPMDLFAIPLGGWYLTTSMSSLLYAMQLILTALSAVSCLYFLSFTTPITDILEVLRRLHCPKLLIELMLLIYRFIFVLLDTASAITTSQHCRLGNRDYKTALKSFGLLGSALMLRAVTRSNRLYTAMEARCYDDTIRVLSQTHPPKKSVILAIVLFDSALIALAIWSKYLI</sequence>
<dbReference type="CDD" id="cd16914">
    <property type="entry name" value="EcfT"/>
    <property type="match status" value="1"/>
</dbReference>
<keyword evidence="5 6" id="KW-0472">Membrane</keyword>
<feature type="transmembrane region" description="Helical" evidence="6">
    <location>
        <begin position="150"/>
        <end position="173"/>
    </location>
</feature>
<dbReference type="InterPro" id="IPR003339">
    <property type="entry name" value="ABC/ECF_trnsptr_transmembrane"/>
</dbReference>
<feature type="transmembrane region" description="Helical" evidence="6">
    <location>
        <begin position="236"/>
        <end position="256"/>
    </location>
</feature>
<dbReference type="Pfam" id="PF02361">
    <property type="entry name" value="CbiQ"/>
    <property type="match status" value="1"/>
</dbReference>
<dbReference type="Proteomes" id="UP000195897">
    <property type="component" value="Unassembled WGS sequence"/>
</dbReference>
<evidence type="ECO:0000256" key="5">
    <source>
        <dbReference type="ARBA" id="ARBA00023136"/>
    </source>
</evidence>
<evidence type="ECO:0000313" key="7">
    <source>
        <dbReference type="EMBL" id="OUP52282.1"/>
    </source>
</evidence>
<keyword evidence="3 6" id="KW-0812">Transmembrane</keyword>
<feature type="transmembrane region" description="Helical" evidence="6">
    <location>
        <begin position="22"/>
        <end position="54"/>
    </location>
</feature>
<dbReference type="InterPro" id="IPR012809">
    <property type="entry name" value="ECF_CbiQ"/>
</dbReference>
<feature type="transmembrane region" description="Helical" evidence="6">
    <location>
        <begin position="106"/>
        <end position="129"/>
    </location>
</feature>
<dbReference type="InterPro" id="IPR052770">
    <property type="entry name" value="Cobalt_transport_CbiQ"/>
</dbReference>
<evidence type="ECO:0000256" key="4">
    <source>
        <dbReference type="ARBA" id="ARBA00022989"/>
    </source>
</evidence>
<organism evidence="7 8">
    <name type="scientific">Butyricicoccus pullicaecorum</name>
    <dbReference type="NCBI Taxonomy" id="501571"/>
    <lineage>
        <taxon>Bacteria</taxon>
        <taxon>Bacillati</taxon>
        <taxon>Bacillota</taxon>
        <taxon>Clostridia</taxon>
        <taxon>Eubacteriales</taxon>
        <taxon>Butyricicoccaceae</taxon>
        <taxon>Butyricicoccus</taxon>
    </lineage>
</organism>
<accession>A0A1Y4LDY8</accession>
<dbReference type="AlphaFoldDB" id="A0A1Y4LDY8"/>
<protein>
    <submittedName>
        <fullName evidence="7">Cobalt ECF transporter T component CbiQ</fullName>
    </submittedName>
</protein>
<feature type="transmembrane region" description="Helical" evidence="6">
    <location>
        <begin position="66"/>
        <end position="86"/>
    </location>
</feature>
<dbReference type="NCBIfam" id="TIGR02454">
    <property type="entry name" value="ECF_T_CbiQ"/>
    <property type="match status" value="1"/>
</dbReference>
<evidence type="ECO:0000256" key="1">
    <source>
        <dbReference type="ARBA" id="ARBA00004651"/>
    </source>
</evidence>
<comment type="subcellular location">
    <subcellularLocation>
        <location evidence="1">Cell membrane</location>
        <topology evidence="1">Multi-pass membrane protein</topology>
    </subcellularLocation>
</comment>
<evidence type="ECO:0000313" key="8">
    <source>
        <dbReference type="Proteomes" id="UP000195897"/>
    </source>
</evidence>
<comment type="caution">
    <text evidence="7">The sequence shown here is derived from an EMBL/GenBank/DDBJ whole genome shotgun (WGS) entry which is preliminary data.</text>
</comment>
<keyword evidence="2" id="KW-1003">Cell membrane</keyword>
<reference evidence="8" key="1">
    <citation type="submission" date="2017-04" db="EMBL/GenBank/DDBJ databases">
        <title>Function of individual gut microbiota members based on whole genome sequencing of pure cultures obtained from chicken caecum.</title>
        <authorList>
            <person name="Medvecky M."/>
            <person name="Cejkova D."/>
            <person name="Polansky O."/>
            <person name="Karasova D."/>
            <person name="Kubasova T."/>
            <person name="Cizek A."/>
            <person name="Rychlik I."/>
        </authorList>
    </citation>
    <scope>NUCLEOTIDE SEQUENCE [LARGE SCALE GENOMIC DNA]</scope>
    <source>
        <strain evidence="8">An180</strain>
    </source>
</reference>
<evidence type="ECO:0000256" key="2">
    <source>
        <dbReference type="ARBA" id="ARBA00022475"/>
    </source>
</evidence>
<dbReference type="GO" id="GO:0043190">
    <property type="term" value="C:ATP-binding cassette (ABC) transporter complex"/>
    <property type="evidence" value="ECO:0007669"/>
    <property type="project" value="InterPro"/>
</dbReference>
<dbReference type="PANTHER" id="PTHR43723:SF1">
    <property type="entry name" value="COBALT TRANSPORT PROTEIN CBIQ"/>
    <property type="match status" value="1"/>
</dbReference>
<keyword evidence="4 6" id="KW-1133">Transmembrane helix</keyword>
<evidence type="ECO:0000256" key="6">
    <source>
        <dbReference type="SAM" id="Phobius"/>
    </source>
</evidence>
<dbReference type="GO" id="GO:0006824">
    <property type="term" value="P:cobalt ion transport"/>
    <property type="evidence" value="ECO:0007669"/>
    <property type="project" value="InterPro"/>
</dbReference>
<dbReference type="PANTHER" id="PTHR43723">
    <property type="entry name" value="COBALT TRANSPORT PROTEIN CBIQ"/>
    <property type="match status" value="1"/>
</dbReference>
<name>A0A1Y4LDY8_9FIRM</name>
<dbReference type="EMBL" id="NFKK01000011">
    <property type="protein sequence ID" value="OUP52282.1"/>
    <property type="molecule type" value="Genomic_DNA"/>
</dbReference>
<proteinExistence type="predicted"/>
<evidence type="ECO:0000256" key="3">
    <source>
        <dbReference type="ARBA" id="ARBA00022692"/>
    </source>
</evidence>